<dbReference type="EMBL" id="UINC01000011">
    <property type="protein sequence ID" value="SUZ47328.1"/>
    <property type="molecule type" value="Genomic_DNA"/>
</dbReference>
<evidence type="ECO:0000256" key="1">
    <source>
        <dbReference type="ARBA" id="ARBA00004571"/>
    </source>
</evidence>
<dbReference type="Pfam" id="PF00593">
    <property type="entry name" value="TonB_dep_Rec_b-barrel"/>
    <property type="match status" value="1"/>
</dbReference>
<dbReference type="InterPro" id="IPR039426">
    <property type="entry name" value="TonB-dep_rcpt-like"/>
</dbReference>
<dbReference type="PROSITE" id="PS52016">
    <property type="entry name" value="TONB_DEPENDENT_REC_3"/>
    <property type="match status" value="1"/>
</dbReference>
<evidence type="ECO:0000256" key="8">
    <source>
        <dbReference type="ARBA" id="ARBA00023136"/>
    </source>
</evidence>
<evidence type="ECO:0000256" key="7">
    <source>
        <dbReference type="ARBA" id="ARBA00023077"/>
    </source>
</evidence>
<dbReference type="PANTHER" id="PTHR32552:SF81">
    <property type="entry name" value="TONB-DEPENDENT OUTER MEMBRANE RECEPTOR"/>
    <property type="match status" value="1"/>
</dbReference>
<keyword evidence="4" id="KW-0812">Transmembrane</keyword>
<evidence type="ECO:0000256" key="9">
    <source>
        <dbReference type="ARBA" id="ARBA00023237"/>
    </source>
</evidence>
<gene>
    <name evidence="12" type="ORF">METZ01_LOCUS182</name>
</gene>
<evidence type="ECO:0008006" key="13">
    <source>
        <dbReference type="Google" id="ProtNLM"/>
    </source>
</evidence>
<dbReference type="PANTHER" id="PTHR32552">
    <property type="entry name" value="FERRICHROME IRON RECEPTOR-RELATED"/>
    <property type="match status" value="1"/>
</dbReference>
<proteinExistence type="predicted"/>
<keyword evidence="3" id="KW-0410">Iron transport</keyword>
<evidence type="ECO:0000256" key="5">
    <source>
        <dbReference type="ARBA" id="ARBA00023004"/>
    </source>
</evidence>
<dbReference type="AlphaFoldDB" id="A0A381N0X8"/>
<evidence type="ECO:0000259" key="11">
    <source>
        <dbReference type="Pfam" id="PF07715"/>
    </source>
</evidence>
<keyword evidence="5" id="KW-0408">Iron</keyword>
<organism evidence="12">
    <name type="scientific">marine metagenome</name>
    <dbReference type="NCBI Taxonomy" id="408172"/>
    <lineage>
        <taxon>unclassified sequences</taxon>
        <taxon>metagenomes</taxon>
        <taxon>ecological metagenomes</taxon>
    </lineage>
</organism>
<dbReference type="GO" id="GO:0009279">
    <property type="term" value="C:cell outer membrane"/>
    <property type="evidence" value="ECO:0007669"/>
    <property type="project" value="UniProtKB-SubCell"/>
</dbReference>
<comment type="subcellular location">
    <subcellularLocation>
        <location evidence="1">Cell outer membrane</location>
        <topology evidence="1">Multi-pass membrane protein</topology>
    </subcellularLocation>
</comment>
<keyword evidence="9" id="KW-0998">Cell outer membrane</keyword>
<feature type="domain" description="TonB-dependent receptor-like beta-barrel" evidence="10">
    <location>
        <begin position="303"/>
        <end position="758"/>
    </location>
</feature>
<keyword evidence="8" id="KW-0472">Membrane</keyword>
<feature type="domain" description="TonB-dependent receptor plug" evidence="11">
    <location>
        <begin position="48"/>
        <end position="156"/>
    </location>
</feature>
<sequence>MRFHPWILSIFVASSTLVFHNQAVAEDAEASGPIEEVLVTARRREESAQNVPIPITAMSEDQLDERNIVSVEDISRLAPNLQFNYASVNRGTMNVFLRGIGQVNWSATMDPKIGVYIDGVYMGRPQGGVFDLLDIERIEVLRGPQGTLFGRNTTAGLVNVITRKPDTDFGGKVKVGFGNFSSNVVSANVNIPLKEDTLAARVNFQTRNADGYMNNLATGAKWNDEGETAVRASVAWTPSDRFDARFSADIVRRDELPSLASCEWFGPADGSTAAGLPAVLFLGGVYDTIANGCDMGDAYSAYELDPAVSTTDSESFGLVMNVDLGGGTLTSVSSYRATEHVNSSWGNASDGGTVNYIDVIAACDTCQDILYDFDYFSQEIRLDGSSLDGRLTWVAGFYYYTEESHSGDGVPILRGYVPPSAEAWPLFYAPGIADIVMGTQMFGSRDQRYDTKNTSTAFFVESVYQVNDKFDLTAGLRRTKDEREFRRTQTLHGGAFDPTYNCPGMVFDAATGLPTSNSCYQEAEFDKITPRVIASYKPGENVTVYGGYSMGYSSGGFNQDIAMRPYKPEVSGNWEFGVKSLIRDGRVQANATSFYTVYEEQQLTVGRVVEGQPTADLINAQEAHLYGIEVEIIAAPTDDLTFGASWGYLDGKYKQFDVQDNLLDPVTGEGIIVDRDLTNVDPIKTPDVTLTLSGSYVWHMDGGHNLAAHLGANYTSRSWNSLENKLASKQDPLWLMDARVTWTAANGRTEVAVWARNLTDQEYFSGALDFTGDPETLPLQFNSTYTMPPRMFGIELSHTFGG</sequence>
<evidence type="ECO:0000259" key="10">
    <source>
        <dbReference type="Pfam" id="PF00593"/>
    </source>
</evidence>
<dbReference type="InterPro" id="IPR000531">
    <property type="entry name" value="Beta-barrel_TonB"/>
</dbReference>
<keyword evidence="2" id="KW-0813">Transport</keyword>
<accession>A0A381N0X8</accession>
<dbReference type="Gene3D" id="2.40.170.20">
    <property type="entry name" value="TonB-dependent receptor, beta-barrel domain"/>
    <property type="match status" value="1"/>
</dbReference>
<dbReference type="InterPro" id="IPR012910">
    <property type="entry name" value="Plug_dom"/>
</dbReference>
<dbReference type="SUPFAM" id="SSF56935">
    <property type="entry name" value="Porins"/>
    <property type="match status" value="1"/>
</dbReference>
<keyword evidence="7" id="KW-0798">TonB box</keyword>
<reference evidence="12" key="1">
    <citation type="submission" date="2018-05" db="EMBL/GenBank/DDBJ databases">
        <authorList>
            <person name="Lanie J.A."/>
            <person name="Ng W.-L."/>
            <person name="Kazmierczak K.M."/>
            <person name="Andrzejewski T.M."/>
            <person name="Davidsen T.M."/>
            <person name="Wayne K.J."/>
            <person name="Tettelin H."/>
            <person name="Glass J.I."/>
            <person name="Rusch D."/>
            <person name="Podicherti R."/>
            <person name="Tsui H.-C.T."/>
            <person name="Winkler M.E."/>
        </authorList>
    </citation>
    <scope>NUCLEOTIDE SEQUENCE</scope>
</reference>
<evidence type="ECO:0000256" key="6">
    <source>
        <dbReference type="ARBA" id="ARBA00023065"/>
    </source>
</evidence>
<evidence type="ECO:0000256" key="3">
    <source>
        <dbReference type="ARBA" id="ARBA00022496"/>
    </source>
</evidence>
<name>A0A381N0X8_9ZZZZ</name>
<protein>
    <recommendedName>
        <fullName evidence="13">TonB-dependent receptor plug domain-containing protein</fullName>
    </recommendedName>
</protein>
<evidence type="ECO:0000256" key="4">
    <source>
        <dbReference type="ARBA" id="ARBA00022692"/>
    </source>
</evidence>
<dbReference type="GO" id="GO:0006826">
    <property type="term" value="P:iron ion transport"/>
    <property type="evidence" value="ECO:0007669"/>
    <property type="project" value="UniProtKB-KW"/>
</dbReference>
<keyword evidence="6" id="KW-0406">Ion transport</keyword>
<evidence type="ECO:0000313" key="12">
    <source>
        <dbReference type="EMBL" id="SUZ47328.1"/>
    </source>
</evidence>
<evidence type="ECO:0000256" key="2">
    <source>
        <dbReference type="ARBA" id="ARBA00022448"/>
    </source>
</evidence>
<dbReference type="InterPro" id="IPR036942">
    <property type="entry name" value="Beta-barrel_TonB_sf"/>
</dbReference>
<dbReference type="Pfam" id="PF07715">
    <property type="entry name" value="Plug"/>
    <property type="match status" value="1"/>
</dbReference>